<dbReference type="Proteomes" id="UP000236840">
    <property type="component" value="Unassembled WGS sequence"/>
</dbReference>
<evidence type="ECO:0000256" key="5">
    <source>
        <dbReference type="HAMAP-Rule" id="MF_00532"/>
    </source>
</evidence>
<dbReference type="EMBL" id="PFHJ01000008">
    <property type="protein sequence ID" value="PIW91571.1"/>
    <property type="molecule type" value="Genomic_DNA"/>
</dbReference>
<dbReference type="PANTHER" id="PTHR21569:SF1">
    <property type="entry name" value="SMALL RIBOSOMAL SUBUNIT PROTEIN US9M"/>
    <property type="match status" value="1"/>
</dbReference>
<dbReference type="InterPro" id="IPR020568">
    <property type="entry name" value="Ribosomal_Su5_D2-typ_SF"/>
</dbReference>
<dbReference type="Gene3D" id="3.30.230.10">
    <property type="match status" value="1"/>
</dbReference>
<dbReference type="GO" id="GO:0003735">
    <property type="term" value="F:structural constituent of ribosome"/>
    <property type="evidence" value="ECO:0007669"/>
    <property type="project" value="InterPro"/>
</dbReference>
<evidence type="ECO:0000256" key="3">
    <source>
        <dbReference type="ARBA" id="ARBA00023274"/>
    </source>
</evidence>
<evidence type="ECO:0000313" key="8">
    <source>
        <dbReference type="Proteomes" id="UP000236840"/>
    </source>
</evidence>
<dbReference type="AlphaFoldDB" id="A0A2H9N381"/>
<dbReference type="GO" id="GO:0022627">
    <property type="term" value="C:cytosolic small ribosomal subunit"/>
    <property type="evidence" value="ECO:0007669"/>
    <property type="project" value="TreeGrafter"/>
</dbReference>
<keyword evidence="3 5" id="KW-0687">Ribonucleoprotein</keyword>
<reference evidence="8" key="1">
    <citation type="submission" date="2017-09" db="EMBL/GenBank/DDBJ databases">
        <title>Depth-based differentiation of microbial function through sediment-hosted aquifers and enrichment of novel symbionts in the deep terrestrial subsurface.</title>
        <authorList>
            <person name="Probst A.J."/>
            <person name="Ladd B."/>
            <person name="Jarett J.K."/>
            <person name="Geller-Mcgrath D.E."/>
            <person name="Sieber C.M.K."/>
            <person name="Emerson J.B."/>
            <person name="Anantharaman K."/>
            <person name="Thomas B.C."/>
            <person name="Malmstrom R."/>
            <person name="Stieglmeier M."/>
            <person name="Klingl A."/>
            <person name="Woyke T."/>
            <person name="Ryan C.M."/>
            <person name="Banfield J.F."/>
        </authorList>
    </citation>
    <scope>NUCLEOTIDE SEQUENCE [LARGE SCALE GENOMIC DNA]</scope>
</reference>
<sequence>MPKAKKVTTKKIIPKKKGLKKVKEAKPVEKIKVEIKLKPERYFEAVGRRKTALARVRLFTKGERVFLVNEKPLENHFPTSELQEIARVALEKMKCLDKFGVSAIVKGGGLHAQAEALRHAIARALVLFNPDFRKRLKQAGFLTRDPRMRERKKFGLKRARRAPQWAKR</sequence>
<evidence type="ECO:0000256" key="1">
    <source>
        <dbReference type="ARBA" id="ARBA00005251"/>
    </source>
</evidence>
<protein>
    <recommendedName>
        <fullName evidence="4 5">Small ribosomal subunit protein uS9</fullName>
    </recommendedName>
</protein>
<dbReference type="SUPFAM" id="SSF54211">
    <property type="entry name" value="Ribosomal protein S5 domain 2-like"/>
    <property type="match status" value="1"/>
</dbReference>
<evidence type="ECO:0000256" key="2">
    <source>
        <dbReference type="ARBA" id="ARBA00022980"/>
    </source>
</evidence>
<dbReference type="Pfam" id="PF00380">
    <property type="entry name" value="Ribosomal_S9"/>
    <property type="match status" value="1"/>
</dbReference>
<accession>A0A2H9N381</accession>
<comment type="similarity">
    <text evidence="1 5 6">Belongs to the universal ribosomal protein uS9 family.</text>
</comment>
<proteinExistence type="inferred from homology"/>
<dbReference type="NCBIfam" id="NF001099">
    <property type="entry name" value="PRK00132.1"/>
    <property type="match status" value="1"/>
</dbReference>
<dbReference type="GO" id="GO:0003723">
    <property type="term" value="F:RNA binding"/>
    <property type="evidence" value="ECO:0007669"/>
    <property type="project" value="TreeGrafter"/>
</dbReference>
<comment type="caution">
    <text evidence="7">The sequence shown here is derived from an EMBL/GenBank/DDBJ whole genome shotgun (WGS) entry which is preliminary data.</text>
</comment>
<dbReference type="InterPro" id="IPR000754">
    <property type="entry name" value="Ribosomal_uS9"/>
</dbReference>
<dbReference type="GO" id="GO:0006412">
    <property type="term" value="P:translation"/>
    <property type="evidence" value="ECO:0007669"/>
    <property type="project" value="UniProtKB-UniRule"/>
</dbReference>
<keyword evidence="2 5" id="KW-0689">Ribosomal protein</keyword>
<dbReference type="HAMAP" id="MF_00532_B">
    <property type="entry name" value="Ribosomal_uS9_B"/>
    <property type="match status" value="1"/>
</dbReference>
<dbReference type="FunFam" id="3.30.230.10:FF:000001">
    <property type="entry name" value="30S ribosomal protein S9"/>
    <property type="match status" value="1"/>
</dbReference>
<evidence type="ECO:0000256" key="4">
    <source>
        <dbReference type="ARBA" id="ARBA00035259"/>
    </source>
</evidence>
<dbReference type="PROSITE" id="PS00360">
    <property type="entry name" value="RIBOSOMAL_S9"/>
    <property type="match status" value="1"/>
</dbReference>
<dbReference type="InterPro" id="IPR020574">
    <property type="entry name" value="Ribosomal_uS9_CS"/>
</dbReference>
<evidence type="ECO:0000313" key="7">
    <source>
        <dbReference type="EMBL" id="PIW91571.1"/>
    </source>
</evidence>
<name>A0A2H9N381_9BACT</name>
<dbReference type="InterPro" id="IPR014721">
    <property type="entry name" value="Ribsml_uS5_D2-typ_fold_subgr"/>
</dbReference>
<organism evidence="7 8">
    <name type="scientific">Candidatus Nealsonbacteria bacterium CG_4_8_14_3_um_filter_37_36</name>
    <dbReference type="NCBI Taxonomy" id="1974688"/>
    <lineage>
        <taxon>Bacteria</taxon>
        <taxon>Candidatus Nealsoniibacteriota</taxon>
    </lineage>
</organism>
<dbReference type="InterPro" id="IPR023035">
    <property type="entry name" value="Ribosomal_uS9_bac/plastid"/>
</dbReference>
<dbReference type="PANTHER" id="PTHR21569">
    <property type="entry name" value="RIBOSOMAL PROTEIN S9"/>
    <property type="match status" value="1"/>
</dbReference>
<evidence type="ECO:0000256" key="6">
    <source>
        <dbReference type="RuleBase" id="RU003815"/>
    </source>
</evidence>
<gene>
    <name evidence="5" type="primary">rpsI</name>
    <name evidence="7" type="ORF">COZ90_00295</name>
</gene>